<dbReference type="RefSeq" id="WP_172697351.1">
    <property type="nucleotide sequence ID" value="NZ_WKPR01000004.1"/>
</dbReference>
<dbReference type="Gene3D" id="1.10.1070.20">
    <property type="match status" value="1"/>
</dbReference>
<gene>
    <name evidence="4" type="ORF">GKE97_05300</name>
</gene>
<reference evidence="4 5" key="1">
    <citation type="journal article" date="2019" name="Nat. Med.">
        <title>A library of human gut bacterial isolates paired with longitudinal multiomics data enables mechanistic microbiome research.</title>
        <authorList>
            <person name="Poyet M."/>
            <person name="Groussin M."/>
            <person name="Gibbons S.M."/>
            <person name="Avila-Pacheco J."/>
            <person name="Jiang X."/>
            <person name="Kearney S.M."/>
            <person name="Perrotta A.R."/>
            <person name="Berdy B."/>
            <person name="Zhao S."/>
            <person name="Lieberman T.D."/>
            <person name="Swanson P.K."/>
            <person name="Smith M."/>
            <person name="Roesemann S."/>
            <person name="Alexander J.E."/>
            <person name="Rich S.A."/>
            <person name="Livny J."/>
            <person name="Vlamakis H."/>
            <person name="Clish C."/>
            <person name="Bullock K."/>
            <person name="Deik A."/>
            <person name="Scott J."/>
            <person name="Pierce K.A."/>
            <person name="Xavier R.J."/>
            <person name="Alm E.J."/>
        </authorList>
    </citation>
    <scope>NUCLEOTIDE SEQUENCE [LARGE SCALE GENOMIC DNA]</scope>
    <source>
        <strain evidence="4 5">BIOML-A2</strain>
    </source>
</reference>
<evidence type="ECO:0000313" key="4">
    <source>
        <dbReference type="EMBL" id="MSB18931.1"/>
    </source>
</evidence>
<proteinExistence type="predicted"/>
<evidence type="ECO:0000256" key="1">
    <source>
        <dbReference type="ARBA" id="ARBA00022679"/>
    </source>
</evidence>
<evidence type="ECO:0000313" key="5">
    <source>
        <dbReference type="Proteomes" id="UP000434475"/>
    </source>
</evidence>
<name>A0A6I2QYM2_FLAPL</name>
<dbReference type="AlphaFoldDB" id="A0A6I2QYM2"/>
<dbReference type="EMBL" id="WKPR01000004">
    <property type="protein sequence ID" value="MSB18931.1"/>
    <property type="molecule type" value="Genomic_DNA"/>
</dbReference>
<keyword evidence="1" id="KW-0808">Transferase</keyword>
<dbReference type="GO" id="GO:0016301">
    <property type="term" value="F:kinase activity"/>
    <property type="evidence" value="ECO:0007669"/>
    <property type="project" value="UniProtKB-KW"/>
</dbReference>
<evidence type="ECO:0000259" key="3">
    <source>
        <dbReference type="Pfam" id="PF07804"/>
    </source>
</evidence>
<evidence type="ECO:0000256" key="2">
    <source>
        <dbReference type="ARBA" id="ARBA00022777"/>
    </source>
</evidence>
<feature type="domain" description="HipA-like C-terminal" evidence="3">
    <location>
        <begin position="21"/>
        <end position="205"/>
    </location>
</feature>
<protein>
    <submittedName>
        <fullName evidence="4">CtkA family protein</fullName>
    </submittedName>
</protein>
<dbReference type="Proteomes" id="UP000434475">
    <property type="component" value="Unassembled WGS sequence"/>
</dbReference>
<dbReference type="Pfam" id="PF07804">
    <property type="entry name" value="HipA_C"/>
    <property type="match status" value="1"/>
</dbReference>
<accession>A0A6I2QYM2</accession>
<sequence length="304" mass="34533">MLDFTALPTRNKFYAGANGAKIAVIYDGEQYMLKFPAPAPKNKELSYANSCISEYIGCHIFNSVGIAAQETLLGIYRKNGAEKIVVACKDFTSPGIVLQDFASLKNTVINSGHSGYGTELSDITQAMEDQTAFPPALLKQHFWDMFIVDALIGNWDRHNGNWGFLYNTMTDEIHLAPIYDCGSSLYPQADESIMRNTLESQKEQDLRTFSLPLSGIKINGQRINYFNFISSLSYSDCNAALKRILPRINMEQVFAIIDETPFASDLQKQFYKTMLQARKERILDFSMRKLKKRERSAHDHDFER</sequence>
<dbReference type="CDD" id="cd17792">
    <property type="entry name" value="CtkA"/>
    <property type="match status" value="1"/>
</dbReference>
<dbReference type="Gene3D" id="3.30.200.120">
    <property type="match status" value="1"/>
</dbReference>
<comment type="caution">
    <text evidence="4">The sequence shown here is derived from an EMBL/GenBank/DDBJ whole genome shotgun (WGS) entry which is preliminary data.</text>
</comment>
<organism evidence="4 5">
    <name type="scientific">Flavonifractor plautii</name>
    <name type="common">Fusobacterium plautii</name>
    <dbReference type="NCBI Taxonomy" id="292800"/>
    <lineage>
        <taxon>Bacteria</taxon>
        <taxon>Bacillati</taxon>
        <taxon>Bacillota</taxon>
        <taxon>Clostridia</taxon>
        <taxon>Eubacteriales</taxon>
        <taxon>Oscillospiraceae</taxon>
        <taxon>Flavonifractor</taxon>
    </lineage>
</organism>
<keyword evidence="2" id="KW-0418">Kinase</keyword>
<dbReference type="InterPro" id="IPR012893">
    <property type="entry name" value="HipA-like_C"/>
</dbReference>